<comment type="similarity">
    <text evidence="1 5">Belongs to the HypA/HybF family.</text>
</comment>
<comment type="function">
    <text evidence="5">Involved in the maturation of [NiFe] hydrogenases. Required for nickel insertion into the metal center of the hydrogenase.</text>
</comment>
<evidence type="ECO:0000256" key="4">
    <source>
        <dbReference type="ARBA" id="ARBA00022833"/>
    </source>
</evidence>
<dbReference type="Proteomes" id="UP000886058">
    <property type="component" value="Unassembled WGS sequence"/>
</dbReference>
<dbReference type="PANTHER" id="PTHR34535">
    <property type="entry name" value="HYDROGENASE MATURATION FACTOR HYPA"/>
    <property type="match status" value="1"/>
</dbReference>
<keyword evidence="2 5" id="KW-0533">Nickel</keyword>
<dbReference type="PROSITE" id="PS01249">
    <property type="entry name" value="HYPA"/>
    <property type="match status" value="1"/>
</dbReference>
<dbReference type="GO" id="GO:0008270">
    <property type="term" value="F:zinc ion binding"/>
    <property type="evidence" value="ECO:0007669"/>
    <property type="project" value="UniProtKB-UniRule"/>
</dbReference>
<evidence type="ECO:0000256" key="2">
    <source>
        <dbReference type="ARBA" id="ARBA00022596"/>
    </source>
</evidence>
<feature type="binding site" evidence="5">
    <location>
        <position position="92"/>
    </location>
    <ligand>
        <name>Zn(2+)</name>
        <dbReference type="ChEBI" id="CHEBI:29105"/>
    </ligand>
</feature>
<dbReference type="InterPro" id="IPR020538">
    <property type="entry name" value="Hydgase_Ni_incorp_HypA/HybF_CS"/>
</dbReference>
<dbReference type="GO" id="GO:0016151">
    <property type="term" value="F:nickel cation binding"/>
    <property type="evidence" value="ECO:0007669"/>
    <property type="project" value="UniProtKB-UniRule"/>
</dbReference>
<evidence type="ECO:0000256" key="3">
    <source>
        <dbReference type="ARBA" id="ARBA00022723"/>
    </source>
</evidence>
<keyword evidence="3 5" id="KW-0479">Metal-binding</keyword>
<dbReference type="PIRSF" id="PIRSF004761">
    <property type="entry name" value="Hydrgn_mat_HypA"/>
    <property type="match status" value="1"/>
</dbReference>
<feature type="binding site" evidence="5">
    <location>
        <position position="73"/>
    </location>
    <ligand>
        <name>Zn(2+)</name>
        <dbReference type="ChEBI" id="CHEBI:29105"/>
    </ligand>
</feature>
<feature type="binding site" evidence="5">
    <location>
        <position position="2"/>
    </location>
    <ligand>
        <name>Ni(2+)</name>
        <dbReference type="ChEBI" id="CHEBI:49786"/>
    </ligand>
</feature>
<dbReference type="GO" id="GO:0051604">
    <property type="term" value="P:protein maturation"/>
    <property type="evidence" value="ECO:0007669"/>
    <property type="project" value="InterPro"/>
</dbReference>
<comment type="caution">
    <text evidence="6">The sequence shown here is derived from an EMBL/GenBank/DDBJ whole genome shotgun (WGS) entry which is preliminary data.</text>
</comment>
<dbReference type="AlphaFoldDB" id="A0A7C5HDS3"/>
<dbReference type="HAMAP" id="MF_00213">
    <property type="entry name" value="HypA_HybF"/>
    <property type="match status" value="1"/>
</dbReference>
<dbReference type="EMBL" id="DRSQ01000032">
    <property type="protein sequence ID" value="HHE31321.1"/>
    <property type="molecule type" value="Genomic_DNA"/>
</dbReference>
<sequence length="113" mass="11959">MHEMSIAMSVIDAVTEKACQEGCSKVTGVELVVGKLAGVEVESLKFCFSAACRDTPADGAELTIKEPEGRGCCEACGERFAVTSFFAKCPACGQFRVTVESGQELAVRSITIE</sequence>
<dbReference type="Gene3D" id="3.30.2320.80">
    <property type="match status" value="1"/>
</dbReference>
<accession>A0A7C5HDS3</accession>
<name>A0A7C5HDS3_9CHLB</name>
<protein>
    <recommendedName>
        <fullName evidence="5">Hydrogenase maturation factor HypA</fullName>
    </recommendedName>
</protein>
<gene>
    <name evidence="5 6" type="primary">hypA</name>
    <name evidence="6" type="ORF">ENL07_01435</name>
</gene>
<keyword evidence="4 5" id="KW-0862">Zinc</keyword>
<feature type="binding site" evidence="5">
    <location>
        <position position="89"/>
    </location>
    <ligand>
        <name>Zn(2+)</name>
        <dbReference type="ChEBI" id="CHEBI:29105"/>
    </ligand>
</feature>
<evidence type="ECO:0000256" key="5">
    <source>
        <dbReference type="HAMAP-Rule" id="MF_00213"/>
    </source>
</evidence>
<evidence type="ECO:0000313" key="6">
    <source>
        <dbReference type="EMBL" id="HHE31321.1"/>
    </source>
</evidence>
<reference evidence="6" key="1">
    <citation type="journal article" date="2020" name="mSystems">
        <title>Genome- and Community-Level Interaction Insights into Carbon Utilization and Element Cycling Functions of Hydrothermarchaeota in Hydrothermal Sediment.</title>
        <authorList>
            <person name="Zhou Z."/>
            <person name="Liu Y."/>
            <person name="Xu W."/>
            <person name="Pan J."/>
            <person name="Luo Z.H."/>
            <person name="Li M."/>
        </authorList>
    </citation>
    <scope>NUCLEOTIDE SEQUENCE [LARGE SCALE GENOMIC DNA]</scope>
    <source>
        <strain evidence="6">HyVt-633</strain>
    </source>
</reference>
<proteinExistence type="inferred from homology"/>
<dbReference type="InterPro" id="IPR000688">
    <property type="entry name" value="HypA/HybF"/>
</dbReference>
<dbReference type="NCBIfam" id="TIGR00100">
    <property type="entry name" value="hypA"/>
    <property type="match status" value="1"/>
</dbReference>
<feature type="binding site" evidence="5">
    <location>
        <position position="76"/>
    </location>
    <ligand>
        <name>Zn(2+)</name>
        <dbReference type="ChEBI" id="CHEBI:29105"/>
    </ligand>
</feature>
<evidence type="ECO:0000256" key="1">
    <source>
        <dbReference type="ARBA" id="ARBA00010748"/>
    </source>
</evidence>
<dbReference type="PANTHER" id="PTHR34535:SF3">
    <property type="entry name" value="HYDROGENASE MATURATION FACTOR HYPA"/>
    <property type="match status" value="1"/>
</dbReference>
<dbReference type="Pfam" id="PF01155">
    <property type="entry name" value="HypA"/>
    <property type="match status" value="1"/>
</dbReference>
<organism evidence="6">
    <name type="scientific">Chlorobaculum parvum</name>
    <dbReference type="NCBI Taxonomy" id="274539"/>
    <lineage>
        <taxon>Bacteria</taxon>
        <taxon>Pseudomonadati</taxon>
        <taxon>Chlorobiota</taxon>
        <taxon>Chlorobiia</taxon>
        <taxon>Chlorobiales</taxon>
        <taxon>Chlorobiaceae</taxon>
        <taxon>Chlorobaculum</taxon>
    </lineage>
</organism>